<dbReference type="WBParaSite" id="jg6616">
    <property type="protein sequence ID" value="jg6616"/>
    <property type="gene ID" value="jg6616"/>
</dbReference>
<feature type="region of interest" description="Disordered" evidence="1">
    <location>
        <begin position="133"/>
        <end position="152"/>
    </location>
</feature>
<feature type="compositionally biased region" description="Basic and acidic residues" evidence="1">
    <location>
        <begin position="226"/>
        <end position="235"/>
    </location>
</feature>
<feature type="compositionally biased region" description="Polar residues" evidence="1">
    <location>
        <begin position="257"/>
        <end position="266"/>
    </location>
</feature>
<feature type="region of interest" description="Disordered" evidence="1">
    <location>
        <begin position="91"/>
        <end position="119"/>
    </location>
</feature>
<evidence type="ECO:0000256" key="1">
    <source>
        <dbReference type="SAM" id="MobiDB-lite"/>
    </source>
</evidence>
<reference evidence="3" key="1">
    <citation type="submission" date="2022-11" db="UniProtKB">
        <authorList>
            <consortium name="WormBaseParasite"/>
        </authorList>
    </citation>
    <scope>IDENTIFICATION</scope>
</reference>
<feature type="compositionally biased region" description="Basic and acidic residues" evidence="1">
    <location>
        <begin position="191"/>
        <end position="204"/>
    </location>
</feature>
<dbReference type="Proteomes" id="UP000887574">
    <property type="component" value="Unplaced"/>
</dbReference>
<evidence type="ECO:0000313" key="3">
    <source>
        <dbReference type="WBParaSite" id="jg6616"/>
    </source>
</evidence>
<sequence>MARGASSESGAKICLNPTFYFSLKIAWFARRVTRGARRIQNDRRFIRLFCQEGSEKQGQEEKGVLSLDDIGQQLERKARIQEQGDFEEELQINRESSERESRVKSTQNNEDSEWLESSEKPSLGEFTFRDFTEQQDEEIEEEKKNANTEANKTWNLEKKEVVEDETIFKPVQNCPSGLEQRGDVPSIGMADKIEEKIKAEEKKKTPSTAVKPEDQFETKGAPARYESPRVPRQTEDGYAPRPDRYEPPRPSGRYEASRSTCNQQDGSKFGSGMAGRRTNEPPVNEVQASESVSSWRTATTTRPASQRNENSYERASPYGSNTPGQQPASAGSAADKSSAFESSNWRSERPARTAQATPQNQPTSQTSVPAEPKKGAYVPHQ</sequence>
<accession>A0A915EJN8</accession>
<feature type="region of interest" description="Disordered" evidence="1">
    <location>
        <begin position="172"/>
        <end position="381"/>
    </location>
</feature>
<proteinExistence type="predicted"/>
<name>A0A915EJN8_9BILA</name>
<keyword evidence="2" id="KW-1185">Reference proteome</keyword>
<feature type="compositionally biased region" description="Polar residues" evidence="1">
    <location>
        <begin position="354"/>
        <end position="368"/>
    </location>
</feature>
<feature type="compositionally biased region" description="Basic and acidic residues" evidence="1">
    <location>
        <begin position="91"/>
        <end position="103"/>
    </location>
</feature>
<feature type="compositionally biased region" description="Polar residues" evidence="1">
    <location>
        <begin position="318"/>
        <end position="327"/>
    </location>
</feature>
<protein>
    <submittedName>
        <fullName evidence="3">Uncharacterized protein</fullName>
    </submittedName>
</protein>
<feature type="compositionally biased region" description="Polar residues" evidence="1">
    <location>
        <begin position="286"/>
        <end position="309"/>
    </location>
</feature>
<feature type="compositionally biased region" description="Low complexity" evidence="1">
    <location>
        <begin position="328"/>
        <end position="339"/>
    </location>
</feature>
<evidence type="ECO:0000313" key="2">
    <source>
        <dbReference type="Proteomes" id="UP000887574"/>
    </source>
</evidence>
<dbReference type="AlphaFoldDB" id="A0A915EJN8"/>
<organism evidence="2 3">
    <name type="scientific">Ditylenchus dipsaci</name>
    <dbReference type="NCBI Taxonomy" id="166011"/>
    <lineage>
        <taxon>Eukaryota</taxon>
        <taxon>Metazoa</taxon>
        <taxon>Ecdysozoa</taxon>
        <taxon>Nematoda</taxon>
        <taxon>Chromadorea</taxon>
        <taxon>Rhabditida</taxon>
        <taxon>Tylenchina</taxon>
        <taxon>Tylenchomorpha</taxon>
        <taxon>Sphaerularioidea</taxon>
        <taxon>Anguinidae</taxon>
        <taxon>Anguininae</taxon>
        <taxon>Ditylenchus</taxon>
    </lineage>
</organism>